<organism evidence="1 2">
    <name type="scientific">Opisthorchis felineus</name>
    <dbReference type="NCBI Taxonomy" id="147828"/>
    <lineage>
        <taxon>Eukaryota</taxon>
        <taxon>Metazoa</taxon>
        <taxon>Spiralia</taxon>
        <taxon>Lophotrochozoa</taxon>
        <taxon>Platyhelminthes</taxon>
        <taxon>Trematoda</taxon>
        <taxon>Digenea</taxon>
        <taxon>Opisthorchiida</taxon>
        <taxon>Opisthorchiata</taxon>
        <taxon>Opisthorchiidae</taxon>
        <taxon>Opisthorchis</taxon>
    </lineage>
</organism>
<evidence type="ECO:0000313" key="2">
    <source>
        <dbReference type="Proteomes" id="UP000308267"/>
    </source>
</evidence>
<evidence type="ECO:0000313" key="1">
    <source>
        <dbReference type="EMBL" id="TGZ70308.1"/>
    </source>
</evidence>
<dbReference type="Proteomes" id="UP000308267">
    <property type="component" value="Unassembled WGS sequence"/>
</dbReference>
<keyword evidence="2" id="KW-1185">Reference proteome</keyword>
<accession>A0A4S2M885</accession>
<dbReference type="EMBL" id="SJOL01005466">
    <property type="protein sequence ID" value="TGZ70308.1"/>
    <property type="molecule type" value="Genomic_DNA"/>
</dbReference>
<sequence>MSVLFRIRRHKSGELPSSYMRLSRMVYNESPEEQRGDSVIVVLNTARWSGLMATTLYIEANVRSNHWLRITSGGSLSSLGGIAGGGNANALTCLTTLMDYAKKNSNKFSAADLANIGSLMSKVKGG</sequence>
<protein>
    <submittedName>
        <fullName evidence="1">Uncharacterized protein</fullName>
    </submittedName>
</protein>
<dbReference type="AlphaFoldDB" id="A0A4S2M885"/>
<comment type="caution">
    <text evidence="1">The sequence shown here is derived from an EMBL/GenBank/DDBJ whole genome shotgun (WGS) entry which is preliminary data.</text>
</comment>
<name>A0A4S2M885_OPIFE</name>
<reference evidence="1 2" key="1">
    <citation type="journal article" date="2019" name="BMC Genomics">
        <title>New insights from Opisthorchis felineus genome: update on genomics of the epidemiologically important liver flukes.</title>
        <authorList>
            <person name="Ershov N.I."/>
            <person name="Mordvinov V.A."/>
            <person name="Prokhortchouk E.B."/>
            <person name="Pakharukova M.Y."/>
            <person name="Gunbin K.V."/>
            <person name="Ustyantsev K."/>
            <person name="Genaev M.A."/>
            <person name="Blinov A.G."/>
            <person name="Mazur A."/>
            <person name="Boulygina E."/>
            <person name="Tsygankova S."/>
            <person name="Khrameeva E."/>
            <person name="Chekanov N."/>
            <person name="Fan G."/>
            <person name="Xiao A."/>
            <person name="Zhang H."/>
            <person name="Xu X."/>
            <person name="Yang H."/>
            <person name="Solovyev V."/>
            <person name="Lee S.M."/>
            <person name="Liu X."/>
            <person name="Afonnikov D.A."/>
            <person name="Skryabin K.G."/>
        </authorList>
    </citation>
    <scope>NUCLEOTIDE SEQUENCE [LARGE SCALE GENOMIC DNA]</scope>
    <source>
        <strain evidence="1">AK-0245</strain>
        <tissue evidence="1">Whole organism</tissue>
    </source>
</reference>
<gene>
    <name evidence="1" type="ORF">CRM22_003268</name>
</gene>
<proteinExistence type="predicted"/>